<proteinExistence type="predicted"/>
<dbReference type="RefSeq" id="WP_375516913.1">
    <property type="nucleotide sequence ID" value="NZ_JBHILI010000004.1"/>
</dbReference>
<reference evidence="1 2" key="1">
    <citation type="submission" date="2024-09" db="EMBL/GenBank/DDBJ databases">
        <title>Taxonomic and Genotyping Characterization of Leptospira Strains isolated from Multiple Sources in Colombia highlights the importance of intermediate species.</title>
        <authorList>
            <person name="Torres Higuera L."/>
            <person name="Rojas Tapias D."/>
            <person name="Jimenez Velasquez S."/>
            <person name="Renjifo Ibanez C."/>
        </authorList>
    </citation>
    <scope>NUCLEOTIDE SEQUENCE [LARGE SCALE GENOMIC DNA]</scope>
    <source>
        <strain evidence="1 2">Lep080</strain>
    </source>
</reference>
<evidence type="ECO:0000313" key="1">
    <source>
        <dbReference type="EMBL" id="MFB5736387.1"/>
    </source>
</evidence>
<keyword evidence="2" id="KW-1185">Reference proteome</keyword>
<evidence type="ECO:0000313" key="2">
    <source>
        <dbReference type="Proteomes" id="UP001580391"/>
    </source>
</evidence>
<name>A0ABV5BM47_9LEPT</name>
<dbReference type="SUPFAM" id="SSF56634">
    <property type="entry name" value="Heme-dependent catalase-like"/>
    <property type="match status" value="1"/>
</dbReference>
<dbReference type="EMBL" id="JBHILJ010000003">
    <property type="protein sequence ID" value="MFB5736387.1"/>
    <property type="molecule type" value="Genomic_DNA"/>
</dbReference>
<dbReference type="InterPro" id="IPR020835">
    <property type="entry name" value="Catalase_sf"/>
</dbReference>
<organism evidence="1 2">
    <name type="scientific">Leptospira wolffii</name>
    <dbReference type="NCBI Taxonomy" id="409998"/>
    <lineage>
        <taxon>Bacteria</taxon>
        <taxon>Pseudomonadati</taxon>
        <taxon>Spirochaetota</taxon>
        <taxon>Spirochaetia</taxon>
        <taxon>Leptospirales</taxon>
        <taxon>Leptospiraceae</taxon>
        <taxon>Leptospira</taxon>
    </lineage>
</organism>
<comment type="caution">
    <text evidence="1">The sequence shown here is derived from an EMBL/GenBank/DDBJ whole genome shotgun (WGS) entry which is preliminary data.</text>
</comment>
<accession>A0ABV5BM47</accession>
<protein>
    <submittedName>
        <fullName evidence="1">Catalase</fullName>
    </submittedName>
</protein>
<gene>
    <name evidence="1" type="ORF">ACE5IX_07715</name>
</gene>
<dbReference type="Gene3D" id="2.40.180.10">
    <property type="entry name" value="Catalase core domain"/>
    <property type="match status" value="1"/>
</dbReference>
<dbReference type="Proteomes" id="UP001580391">
    <property type="component" value="Unassembled WGS sequence"/>
</dbReference>
<sequence>MKPIATDWKEVIGPDEDNRFTEYANLFQAIQKENSSKFGNGRTLHRKQLLGCKALLEIPSDLPDYARQGIFSESGKKETWIRLSSGSMKLQSDSIGDIRGFALKVGGVKGPSALQNGSTSYQDFLLINLEAFSSPKSDEFVGLVSAASKGGASLLGYLIRTYGFLGAFARLKKASASFNKPFSGFATEAFHSAAPIAFGPYAGRVRLLPPKEQIQNQKASQDWGKDISDRLKKGSLTYLLQFQFFTDEKTTPIEDASVNWPEKEAPYITLAKLILPIQDTDSEEGKILQKKIEEAVFDPWEALWEHRPLGDVMRARKYVYLASQKGRNAHSGI</sequence>